<reference evidence="2" key="1">
    <citation type="submission" date="2020-02" db="EMBL/GenBank/DDBJ databases">
        <authorList>
            <person name="Meier V. D."/>
        </authorList>
    </citation>
    <scope>NUCLEOTIDE SEQUENCE</scope>
    <source>
        <strain evidence="2">AVDCRST_MAG83</strain>
    </source>
</reference>
<protein>
    <submittedName>
        <fullName evidence="2">Uncharacterized protein</fullName>
    </submittedName>
</protein>
<sequence>AQRGAGRLPVRPHPRPGGRAHRRRGPEGRGALPQRVPARGIRPPRDLPSRHPRPGLEPAAGKPRLRRYRHHRGAQQQGRLPFGRGHRQDLHPDPPTGRHPPSGHRPGTGRTLRPPRCRRRPPALPGAVERPGPADGDLLGPHRHRVPAPGDPQRGIRPGEDPRRGALRSPPEPPRIRRTRPALPGPGRGSPRGLRRALRVRRRNGL</sequence>
<dbReference type="AlphaFoldDB" id="A0A6J4J9T5"/>
<name>A0A6J4J9T5_9MICC</name>
<evidence type="ECO:0000313" key="2">
    <source>
        <dbReference type="EMBL" id="CAA9270846.1"/>
    </source>
</evidence>
<feature type="compositionally biased region" description="Basic residues" evidence="1">
    <location>
        <begin position="10"/>
        <end position="24"/>
    </location>
</feature>
<feature type="region of interest" description="Disordered" evidence="1">
    <location>
        <begin position="1"/>
        <end position="206"/>
    </location>
</feature>
<accession>A0A6J4J9T5</accession>
<feature type="non-terminal residue" evidence="2">
    <location>
        <position position="1"/>
    </location>
</feature>
<gene>
    <name evidence="2" type="ORF">AVDCRST_MAG83-3255</name>
</gene>
<evidence type="ECO:0000256" key="1">
    <source>
        <dbReference type="SAM" id="MobiDB-lite"/>
    </source>
</evidence>
<organism evidence="2">
    <name type="scientific">uncultured Arthrobacter sp</name>
    <dbReference type="NCBI Taxonomy" id="114050"/>
    <lineage>
        <taxon>Bacteria</taxon>
        <taxon>Bacillati</taxon>
        <taxon>Actinomycetota</taxon>
        <taxon>Actinomycetes</taxon>
        <taxon>Micrococcales</taxon>
        <taxon>Micrococcaceae</taxon>
        <taxon>Arthrobacter</taxon>
        <taxon>environmental samples</taxon>
    </lineage>
</organism>
<dbReference type="EMBL" id="CADCTE010000174">
    <property type="protein sequence ID" value="CAA9270846.1"/>
    <property type="molecule type" value="Genomic_DNA"/>
</dbReference>
<feature type="compositionally biased region" description="Basic residues" evidence="1">
    <location>
        <begin position="63"/>
        <end position="73"/>
    </location>
</feature>
<proteinExistence type="predicted"/>
<feature type="compositionally biased region" description="Basic residues" evidence="1">
    <location>
        <begin position="193"/>
        <end position="206"/>
    </location>
</feature>
<feature type="non-terminal residue" evidence="2">
    <location>
        <position position="206"/>
    </location>
</feature>